<dbReference type="Gene3D" id="2.60.40.420">
    <property type="entry name" value="Cupredoxins - blue copper proteins"/>
    <property type="match status" value="3"/>
</dbReference>
<evidence type="ECO:0000259" key="7">
    <source>
        <dbReference type="Pfam" id="PF00394"/>
    </source>
</evidence>
<evidence type="ECO:0000259" key="9">
    <source>
        <dbReference type="Pfam" id="PF07732"/>
    </source>
</evidence>
<dbReference type="OrthoDB" id="2121828at2759"/>
<dbReference type="CDD" id="cd13880">
    <property type="entry name" value="CuRO_2_MaLCC_like"/>
    <property type="match status" value="1"/>
</dbReference>
<keyword evidence="4" id="KW-0560">Oxidoreductase</keyword>
<dbReference type="CDD" id="cd13854">
    <property type="entry name" value="CuRO_1_MaLCC_like"/>
    <property type="match status" value="1"/>
</dbReference>
<name>A0A9P4PZT1_9PEZI</name>
<dbReference type="SUPFAM" id="SSF49503">
    <property type="entry name" value="Cupredoxins"/>
    <property type="match status" value="3"/>
</dbReference>
<sequence>MTSILTTCNVVEYHLTITNETIAPDGVERLGLLINGQFPGPAIEANWGDTIIVHLTNAMQDNGTSLHFHGMRQFGSNEMDGVPSITQCALAPGDSMTYKFVATNYGTSWYHSHWGLQTFDGVFGPMIIHGPSSKEYDVDAGPIVLSDWNHVSVNEIYDSIQQTTSRPGAPTLDTGLINGKNVWGNGGERFEMEFESGKAYLLRLVNCAIQATFKFSLDGHKFWVVSTDFVPIVPYETDSLTINIGQRYNIIVVADQTPSAYWMRADNQLSCSPITQYDDIKAIVRYKDANQGLVSGLVSNLTSVQGSCADEPAASLVPVVAHTVGPQSDNIHENVLVGPGPSTPNLYKWTLNGATFQSQWGDPTLNHILDNGTVPDYSGQLAIEIPELGEWVYIIIETPIPVPHPIHLHGHDFYVLTSGIGPWTGDTSVFQLNNPPRRDVAMMPGGAGPAGAGGHLVLAFYTDNPGAWLMHCHIGWHAQMGFALQIIENLEGIKKTEVDTCKMQETCKNWHSYTNQANIFTMPDSGI</sequence>
<evidence type="ECO:0000256" key="3">
    <source>
        <dbReference type="ARBA" id="ARBA00022737"/>
    </source>
</evidence>
<dbReference type="GO" id="GO:0005507">
    <property type="term" value="F:copper ion binding"/>
    <property type="evidence" value="ECO:0007669"/>
    <property type="project" value="InterPro"/>
</dbReference>
<organism evidence="10 11">
    <name type="scientific">Polychaeton citri CBS 116435</name>
    <dbReference type="NCBI Taxonomy" id="1314669"/>
    <lineage>
        <taxon>Eukaryota</taxon>
        <taxon>Fungi</taxon>
        <taxon>Dikarya</taxon>
        <taxon>Ascomycota</taxon>
        <taxon>Pezizomycotina</taxon>
        <taxon>Dothideomycetes</taxon>
        <taxon>Dothideomycetidae</taxon>
        <taxon>Capnodiales</taxon>
        <taxon>Capnodiaceae</taxon>
        <taxon>Polychaeton</taxon>
    </lineage>
</organism>
<dbReference type="InterPro" id="IPR008972">
    <property type="entry name" value="Cupredoxin"/>
</dbReference>
<evidence type="ECO:0000256" key="5">
    <source>
        <dbReference type="ARBA" id="ARBA00023008"/>
    </source>
</evidence>
<dbReference type="Pfam" id="PF07731">
    <property type="entry name" value="Cu-oxidase_2"/>
    <property type="match status" value="1"/>
</dbReference>
<evidence type="ECO:0000256" key="1">
    <source>
        <dbReference type="ARBA" id="ARBA00010609"/>
    </source>
</evidence>
<keyword evidence="11" id="KW-1185">Reference proteome</keyword>
<comment type="caution">
    <text evidence="10">The sequence shown here is derived from an EMBL/GenBank/DDBJ whole genome shotgun (WGS) entry which is preliminary data.</text>
</comment>
<dbReference type="PANTHER" id="PTHR11709">
    <property type="entry name" value="MULTI-COPPER OXIDASE"/>
    <property type="match status" value="1"/>
</dbReference>
<protein>
    <submittedName>
        <fullName evidence="10">Multicopper oxidase</fullName>
    </submittedName>
</protein>
<dbReference type="InterPro" id="IPR011707">
    <property type="entry name" value="Cu-oxidase-like_N"/>
</dbReference>
<dbReference type="PANTHER" id="PTHR11709:SF502">
    <property type="entry name" value="MULTICOPPER OXIDASE"/>
    <property type="match status" value="1"/>
</dbReference>
<feature type="domain" description="Plastocyanin-like" evidence="9">
    <location>
        <begin position="17"/>
        <end position="132"/>
    </location>
</feature>
<evidence type="ECO:0000256" key="4">
    <source>
        <dbReference type="ARBA" id="ARBA00023002"/>
    </source>
</evidence>
<dbReference type="FunFam" id="2.60.40.420:FF:000021">
    <property type="entry name" value="Extracellular dihydrogeodin oxidase/laccase"/>
    <property type="match status" value="1"/>
</dbReference>
<evidence type="ECO:0000256" key="6">
    <source>
        <dbReference type="ARBA" id="ARBA00023180"/>
    </source>
</evidence>
<dbReference type="Proteomes" id="UP000799441">
    <property type="component" value="Unassembled WGS sequence"/>
</dbReference>
<feature type="domain" description="Plastocyanin-like" evidence="8">
    <location>
        <begin position="364"/>
        <end position="489"/>
    </location>
</feature>
<evidence type="ECO:0000313" key="11">
    <source>
        <dbReference type="Proteomes" id="UP000799441"/>
    </source>
</evidence>
<dbReference type="FunFam" id="2.60.40.420:FF:000038">
    <property type="entry name" value="Extracellular dihydrogeodin oxidase/laccase"/>
    <property type="match status" value="1"/>
</dbReference>
<dbReference type="InterPro" id="IPR011706">
    <property type="entry name" value="Cu-oxidase_C"/>
</dbReference>
<gene>
    <name evidence="10" type="ORF">K431DRAFT_341736</name>
</gene>
<dbReference type="GO" id="GO:0016491">
    <property type="term" value="F:oxidoreductase activity"/>
    <property type="evidence" value="ECO:0007669"/>
    <property type="project" value="UniProtKB-KW"/>
</dbReference>
<comment type="similarity">
    <text evidence="1">Belongs to the multicopper oxidase family.</text>
</comment>
<evidence type="ECO:0000259" key="8">
    <source>
        <dbReference type="Pfam" id="PF07731"/>
    </source>
</evidence>
<dbReference type="InterPro" id="IPR045087">
    <property type="entry name" value="Cu-oxidase_fam"/>
</dbReference>
<dbReference type="EMBL" id="MU003860">
    <property type="protein sequence ID" value="KAF2716845.1"/>
    <property type="molecule type" value="Genomic_DNA"/>
</dbReference>
<feature type="domain" description="Plastocyanin-like" evidence="7">
    <location>
        <begin position="142"/>
        <end position="266"/>
    </location>
</feature>
<dbReference type="AlphaFoldDB" id="A0A9P4PZT1"/>
<evidence type="ECO:0000256" key="2">
    <source>
        <dbReference type="ARBA" id="ARBA00022723"/>
    </source>
</evidence>
<keyword evidence="5" id="KW-0186">Copper</keyword>
<reference evidence="10" key="1">
    <citation type="journal article" date="2020" name="Stud. Mycol.">
        <title>101 Dothideomycetes genomes: a test case for predicting lifestyles and emergence of pathogens.</title>
        <authorList>
            <person name="Haridas S."/>
            <person name="Albert R."/>
            <person name="Binder M."/>
            <person name="Bloem J."/>
            <person name="Labutti K."/>
            <person name="Salamov A."/>
            <person name="Andreopoulos B."/>
            <person name="Baker S."/>
            <person name="Barry K."/>
            <person name="Bills G."/>
            <person name="Bluhm B."/>
            <person name="Cannon C."/>
            <person name="Castanera R."/>
            <person name="Culley D."/>
            <person name="Daum C."/>
            <person name="Ezra D."/>
            <person name="Gonzalez J."/>
            <person name="Henrissat B."/>
            <person name="Kuo A."/>
            <person name="Liang C."/>
            <person name="Lipzen A."/>
            <person name="Lutzoni F."/>
            <person name="Magnuson J."/>
            <person name="Mondo S."/>
            <person name="Nolan M."/>
            <person name="Ohm R."/>
            <person name="Pangilinan J."/>
            <person name="Park H.-J."/>
            <person name="Ramirez L."/>
            <person name="Alfaro M."/>
            <person name="Sun H."/>
            <person name="Tritt A."/>
            <person name="Yoshinaga Y."/>
            <person name="Zwiers L.-H."/>
            <person name="Turgeon B."/>
            <person name="Goodwin S."/>
            <person name="Spatafora J."/>
            <person name="Crous P."/>
            <person name="Grigoriev I."/>
        </authorList>
    </citation>
    <scope>NUCLEOTIDE SEQUENCE</scope>
    <source>
        <strain evidence="10">CBS 116435</strain>
    </source>
</reference>
<dbReference type="InterPro" id="IPR001117">
    <property type="entry name" value="Cu-oxidase_2nd"/>
</dbReference>
<dbReference type="CDD" id="cd13901">
    <property type="entry name" value="CuRO_3_MaLCC_like"/>
    <property type="match status" value="1"/>
</dbReference>
<proteinExistence type="inferred from homology"/>
<keyword evidence="3" id="KW-0677">Repeat</keyword>
<dbReference type="Pfam" id="PF00394">
    <property type="entry name" value="Cu-oxidase"/>
    <property type="match status" value="1"/>
</dbReference>
<keyword evidence="2" id="KW-0479">Metal-binding</keyword>
<accession>A0A9P4PZT1</accession>
<keyword evidence="6" id="KW-0325">Glycoprotein</keyword>
<evidence type="ECO:0000313" key="10">
    <source>
        <dbReference type="EMBL" id="KAF2716845.1"/>
    </source>
</evidence>
<dbReference type="Pfam" id="PF07732">
    <property type="entry name" value="Cu-oxidase_3"/>
    <property type="match status" value="1"/>
</dbReference>